<comment type="similarity">
    <text evidence="1">Belongs to the peptidase M4 family.</text>
</comment>
<evidence type="ECO:0000256" key="6">
    <source>
        <dbReference type="ARBA" id="ARBA00023049"/>
    </source>
</evidence>
<dbReference type="InterPro" id="IPR028974">
    <property type="entry name" value="TSP_type-3_rpt"/>
</dbReference>
<evidence type="ECO:0000313" key="14">
    <source>
        <dbReference type="EMBL" id="SOU43175.1"/>
    </source>
</evidence>
<keyword evidence="10" id="KW-0732">Signal</keyword>
<dbReference type="PANTHER" id="PTHR33794:SF1">
    <property type="entry name" value="BACILLOLYSIN"/>
    <property type="match status" value="1"/>
</dbReference>
<dbReference type="EMBL" id="AQGW01000025">
    <property type="protein sequence ID" value="MBE0384795.1"/>
    <property type="molecule type" value="Genomic_DNA"/>
</dbReference>
<keyword evidence="3" id="KW-0479">Metal-binding</keyword>
<dbReference type="OrthoDB" id="5378341at2"/>
<evidence type="ECO:0000256" key="8">
    <source>
        <dbReference type="PIRSR" id="PIRSR623612-1"/>
    </source>
</evidence>
<evidence type="ECO:0000256" key="2">
    <source>
        <dbReference type="ARBA" id="ARBA00022670"/>
    </source>
</evidence>
<feature type="signal peptide" evidence="10">
    <location>
        <begin position="1"/>
        <end position="22"/>
    </location>
</feature>
<dbReference type="InterPro" id="IPR050728">
    <property type="entry name" value="Zinc_Metalloprotease_M4"/>
</dbReference>
<dbReference type="CDD" id="cd09597">
    <property type="entry name" value="M4_TLP"/>
    <property type="match status" value="1"/>
</dbReference>
<dbReference type="GeneID" id="93666034"/>
<dbReference type="PRINTS" id="PR00730">
    <property type="entry name" value="THERMOLYSIN"/>
</dbReference>
<evidence type="ECO:0000256" key="10">
    <source>
        <dbReference type="SAM" id="SignalP"/>
    </source>
</evidence>
<feature type="compositionally biased region" description="Acidic residues" evidence="9">
    <location>
        <begin position="1309"/>
        <end position="1318"/>
    </location>
</feature>
<dbReference type="Pfam" id="PF01447">
    <property type="entry name" value="Peptidase_M4"/>
    <property type="match status" value="1"/>
</dbReference>
<evidence type="ECO:0000259" key="12">
    <source>
        <dbReference type="Pfam" id="PF02868"/>
    </source>
</evidence>
<dbReference type="Pfam" id="PF02868">
    <property type="entry name" value="Peptidase_M4_C"/>
    <property type="match status" value="1"/>
</dbReference>
<dbReference type="InterPro" id="IPR027268">
    <property type="entry name" value="Peptidase_M4/M1_CTD_sf"/>
</dbReference>
<evidence type="ECO:0000259" key="11">
    <source>
        <dbReference type="Pfam" id="PF01447"/>
    </source>
</evidence>
<feature type="active site" description="Proton donor" evidence="8">
    <location>
        <position position="420"/>
    </location>
</feature>
<dbReference type="GO" id="GO:0006508">
    <property type="term" value="P:proteolysis"/>
    <property type="evidence" value="ECO:0007669"/>
    <property type="project" value="UniProtKB-KW"/>
</dbReference>
<proteinExistence type="inferred from homology"/>
<keyword evidence="16" id="KW-1185">Reference proteome</keyword>
<protein>
    <submittedName>
        <fullName evidence="14">Hemagglutinin</fullName>
    </submittedName>
</protein>
<accession>A0A2K4XFT2</accession>
<dbReference type="Gene3D" id="1.10.390.10">
    <property type="entry name" value="Neutral Protease Domain 2"/>
    <property type="match status" value="1"/>
</dbReference>
<dbReference type="SUPFAM" id="SSF103647">
    <property type="entry name" value="TSP type-3 repeat"/>
    <property type="match status" value="1"/>
</dbReference>
<keyword evidence="5" id="KW-0862">Zinc</keyword>
<evidence type="ECO:0000256" key="1">
    <source>
        <dbReference type="ARBA" id="ARBA00009388"/>
    </source>
</evidence>
<dbReference type="InterPro" id="IPR001570">
    <property type="entry name" value="Peptidase_M4_C_domain"/>
</dbReference>
<dbReference type="SUPFAM" id="SSF55486">
    <property type="entry name" value="Metalloproteases ('zincins'), catalytic domain"/>
    <property type="match status" value="1"/>
</dbReference>
<dbReference type="InterPro" id="IPR013856">
    <property type="entry name" value="Peptidase_M4_domain"/>
</dbReference>
<dbReference type="Gene3D" id="2.60.40.10">
    <property type="entry name" value="Immunoglobulins"/>
    <property type="match status" value="1"/>
</dbReference>
<keyword evidence="2" id="KW-0645">Protease</keyword>
<reference evidence="13 16" key="1">
    <citation type="submission" date="2015-06" db="EMBL/GenBank/DDBJ databases">
        <title>Genome sequence of Pseudoalteromonas carrageenovora.</title>
        <authorList>
            <person name="Xie B.-B."/>
            <person name="Rong J.-C."/>
            <person name="Qin Q.-L."/>
            <person name="Zhang Y.-Z."/>
        </authorList>
    </citation>
    <scope>NUCLEOTIDE SEQUENCE [LARGE SCALE GENOMIC DNA]</scope>
    <source>
        <strain evidence="13 16">IAM 12662</strain>
    </source>
</reference>
<keyword evidence="7" id="KW-0865">Zymogen</keyword>
<feature type="domain" description="Peptidase M4" evidence="11">
    <location>
        <begin position="206"/>
        <end position="345"/>
    </location>
</feature>
<evidence type="ECO:0000256" key="7">
    <source>
        <dbReference type="ARBA" id="ARBA00023145"/>
    </source>
</evidence>
<keyword evidence="4" id="KW-0378">Hydrolase</keyword>
<evidence type="ECO:0000256" key="5">
    <source>
        <dbReference type="ARBA" id="ARBA00022833"/>
    </source>
</evidence>
<evidence type="ECO:0000256" key="4">
    <source>
        <dbReference type="ARBA" id="ARBA00022801"/>
    </source>
</evidence>
<gene>
    <name evidence="14" type="ORF">PCAR9_B0708</name>
    <name evidence="13" type="ORF">PCARR_b0831</name>
</gene>
<dbReference type="GO" id="GO:0005509">
    <property type="term" value="F:calcium ion binding"/>
    <property type="evidence" value="ECO:0007669"/>
    <property type="project" value="InterPro"/>
</dbReference>
<evidence type="ECO:0000256" key="3">
    <source>
        <dbReference type="ARBA" id="ARBA00022723"/>
    </source>
</evidence>
<feature type="region of interest" description="Disordered" evidence="9">
    <location>
        <begin position="1300"/>
        <end position="1337"/>
    </location>
</feature>
<feature type="active site" evidence="8">
    <location>
        <position position="338"/>
    </location>
</feature>
<reference evidence="14 15" key="2">
    <citation type="submission" date="2017-11" db="EMBL/GenBank/DDBJ databases">
        <authorList>
            <person name="Han C.G."/>
        </authorList>
    </citation>
    <scope>NUCLEOTIDE SEQUENCE [LARGE SCALE GENOMIC DNA]</scope>
    <source>
        <strain evidence="15">ATCC 43555</strain>
        <strain evidence="14">ATCC43555</strain>
    </source>
</reference>
<name>A0A2K4XFT2_PSEVC</name>
<feature type="chain" id="PRO_5014431763" evidence="10">
    <location>
        <begin position="23"/>
        <end position="2102"/>
    </location>
</feature>
<keyword evidence="6" id="KW-0482">Metalloprotease</keyword>
<dbReference type="InterPro" id="IPR023612">
    <property type="entry name" value="Peptidase_M4"/>
</dbReference>
<evidence type="ECO:0000313" key="13">
    <source>
        <dbReference type="EMBL" id="MBE0384795.1"/>
    </source>
</evidence>
<dbReference type="InterPro" id="IPR013783">
    <property type="entry name" value="Ig-like_fold"/>
</dbReference>
<feature type="region of interest" description="Disordered" evidence="9">
    <location>
        <begin position="814"/>
        <end position="852"/>
    </location>
</feature>
<dbReference type="Gene3D" id="2.60.40.3010">
    <property type="match status" value="1"/>
</dbReference>
<dbReference type="RefSeq" id="WP_104644145.1">
    <property type="nucleotide sequence ID" value="NZ_AQGW01000025.1"/>
</dbReference>
<evidence type="ECO:0000313" key="16">
    <source>
        <dbReference type="Proteomes" id="UP000615003"/>
    </source>
</evidence>
<dbReference type="GO" id="GO:0004222">
    <property type="term" value="F:metalloendopeptidase activity"/>
    <property type="evidence" value="ECO:0007669"/>
    <property type="project" value="InterPro"/>
</dbReference>
<evidence type="ECO:0000313" key="15">
    <source>
        <dbReference type="Proteomes" id="UP000238288"/>
    </source>
</evidence>
<dbReference type="Proteomes" id="UP000238288">
    <property type="component" value="Chromosome PCAR9b"/>
</dbReference>
<dbReference type="Proteomes" id="UP000615003">
    <property type="component" value="Unassembled WGS sequence"/>
</dbReference>
<dbReference type="PANTHER" id="PTHR33794">
    <property type="entry name" value="BACILLOLYSIN"/>
    <property type="match status" value="1"/>
</dbReference>
<dbReference type="EMBL" id="LT965929">
    <property type="protein sequence ID" value="SOU43175.1"/>
    <property type="molecule type" value="Genomic_DNA"/>
</dbReference>
<sequence>MYKTLSSGLIAFCFINSLSSHAAVSQRVNKSSASEINSLLNHNVALASKASAGSYFIEVESSGSVSAKQTSLSKKMQQHFAGVPIWGQQITVQSSNQHISGFFAKNISLKSLNNTANSQFDEYSAVNALLIKAKLVDSTSYKVINNQRYIYIDNGAAHFVRLIELDVTENGVEKKPIGLVSESDYRVFKLWNNIHSAHGTGPGGNTKTGQYEYGTDTEALDITQRDGMCFLENDKVKTVTMESGFEPSEAYSFACDRNTHKEVNGAFSPLNDAHAFGTAVFDMYQQWYNTAPLTFQLLMRVHSGNNWENATWNGQAMTFGDGADNFYPLVSLDIVSHEVSHGFTSQNSNLIYSDQSGGINESFSDMAGETAEYFLRGETDWLSGADISKIDPALRYFETPSLDGLSIDRASDYYSGMDVHFSSGVFNRAFFLLSNTTGWDPKKAFEIMLFANQNYWVNSSDFIDGACGAINSAIDLRYSANDVISAFNEVGVTCDNIQFIDADTDLMDDNWELLYGLDPSDAADAALDLDQDGLTNLEEYTANTLPNSADTDSDDLSDYDEINVYLTEPNNADSDSDRMPDGWEVSFSLNPLNADDAQLDLDSDTWSNVIEFFGNSDPSDASSEPVVFPETTFDFDDAAVPDLLISSNLQTPWVTTQINEDSGFVLTNNDITDNQSTSVEFSFLNSEQGYVNFNYALDTEVGYDYFTVYINGSVVLDESGVSEWKSASFPVAAGLNTVKFKYSKDVSVSTPADAVYIDNLYIGPNFPDADNDGMSDSWELLYNLDMTNSEDASLDADNDGLSNLLEFLNAGLPNNSDTDGDTIPDGWEYNNSLDLTNSSDASEDADSDGFSNLTEYLANTDPQSNTSFPVALNLTTSFEGSALPSWMVETEGSSAPWFITDGFSTDGVQSIRSGIINDSQFSGFTVTGLFEESVLAFDYKIESESCCDFLTITIDGQPVFDRAERGNSNISEVTSILLNISEGLHNIEFKYYKDGYASSGADTVWLDNFALFSQSDLTDTDNDQLPDYWELVNGLNRLDASDAASDADTDGLTAFEEFNLGTNPNSADSDGDELSDGYEVSNDLLPLDAADANLDYDADGYTNIQEFYSQSLANDAMSLVQTFSQLNESFEDGLLPTKFTEIAINAWAWQANTDWFTEGNASLSSQLTPVSNVGGFAIAGLFEAGFINLDYWVNNTDALQITLNGSPLEISNSIQARLLLPVDDGFNIIKVKYESLYLQQQPLSVDNITWSADIDLTSDFDSDGIPDYWEAEYGLNALEPYDANYDADYDGLTNLQEYQLSGNPLSTDSDGDGIEDSEDSHPGDASRGENSPPEFVSSLEPITVEATSQYTNITRLYTPLATDNGHLEPQVYTSSGSYFPLGEHQITWIARDNVGNETAAIQTVTLVDTTPPVLQQYRFEVFGNTLVAIQDAIIDSRVVFDDVSEIALIEIEDSFVFRTGNVPIPVSAVDGAGNRVSGEVTAMIYPEVSLQPITHVYQNGNVLVDIFISGPNPYDYTGFSLKANNSTQYIRAEQHGPIKVELAREFLANATNISVIPNRNAFIGKNDNSQLVFLSEAAQAQFITDFYQNGKAVNKTIQRSLPDFNATIKLVNLPSTGSDVSLELIGPTGVDFYIYKTADSQWDVSFSANLSEQTNNIDLTLRVKQGDELLATKQTSLRIVDSVIFDDPELDTDGDGIPDIEEGVGDSDKDGIADYLDSTSTTNTAILASGDSAHSIDEFNHLAVGSIKEALAAGYIADMSISEQALSTYFPDLDIIEPHFQAKSDVINLHVTLSNSSSTAEIALPEHVNSILSSDMQVRLLTASGWQSAPILSGNVYEQACSRCFSFAITDGSSFDLDGEVNGVIEIVAKLAQESLNQAPVLNVDMPATIEELATIELDASASTDPDGDTLSYEWRVDHPQLSIAAEDTQGKAVLSVGEFEQTVDANVTLVISDGYEQFTEVFTVTFLHVNQLPSVELSTYSVSVEEAKQVTVTASASDKESSELTFKWVQTMGIEVAIDDVDSNTLKFTAPSVSQTTELGFKLVVSDGEGETEQSLTVTVTNVASTASSSREDSSGGGGSLAFILLLLTCAVAYRRALIFK</sequence>
<dbReference type="Gene3D" id="3.10.170.10">
    <property type="match status" value="1"/>
</dbReference>
<organism evidence="14 15">
    <name type="scientific">Pseudoalteromonas carrageenovora IAM 12662</name>
    <dbReference type="NCBI Taxonomy" id="1314868"/>
    <lineage>
        <taxon>Bacteria</taxon>
        <taxon>Pseudomonadati</taxon>
        <taxon>Pseudomonadota</taxon>
        <taxon>Gammaproteobacteria</taxon>
        <taxon>Alteromonadales</taxon>
        <taxon>Pseudoalteromonadaceae</taxon>
        <taxon>Pseudoalteromonas</taxon>
    </lineage>
</organism>
<evidence type="ECO:0000256" key="9">
    <source>
        <dbReference type="SAM" id="MobiDB-lite"/>
    </source>
</evidence>
<feature type="domain" description="Peptidase M4 C-terminal" evidence="12">
    <location>
        <begin position="348"/>
        <end position="492"/>
    </location>
</feature>